<evidence type="ECO:0000313" key="1">
    <source>
        <dbReference type="EMBL" id="OIQ89469.1"/>
    </source>
</evidence>
<protein>
    <submittedName>
        <fullName evidence="1">Uncharacterized protein</fullName>
    </submittedName>
</protein>
<name>A0A1J5RMY0_9ZZZZ</name>
<gene>
    <name evidence="1" type="ORF">GALL_286490</name>
</gene>
<dbReference type="AlphaFoldDB" id="A0A1J5RMY0"/>
<proteinExistence type="predicted"/>
<comment type="caution">
    <text evidence="1">The sequence shown here is derived from an EMBL/GenBank/DDBJ whole genome shotgun (WGS) entry which is preliminary data.</text>
</comment>
<organism evidence="1">
    <name type="scientific">mine drainage metagenome</name>
    <dbReference type="NCBI Taxonomy" id="410659"/>
    <lineage>
        <taxon>unclassified sequences</taxon>
        <taxon>metagenomes</taxon>
        <taxon>ecological metagenomes</taxon>
    </lineage>
</organism>
<dbReference type="EMBL" id="MLJW01000329">
    <property type="protein sequence ID" value="OIQ89469.1"/>
    <property type="molecule type" value="Genomic_DNA"/>
</dbReference>
<sequence>MQCAVIHYAGLVIAVRQDQVADFASIVESFARYGKSAWVPIPQTNPIGAVRLWVGPDGAPAAIRTGGAAASRAATLRFRELAAEALSDGRISTTVAPTLGSVFRDTPGTLESAFRETSGS</sequence>
<accession>A0A1J5RMY0</accession>
<reference evidence="1" key="1">
    <citation type="submission" date="2016-10" db="EMBL/GenBank/DDBJ databases">
        <title>Sequence of Gallionella enrichment culture.</title>
        <authorList>
            <person name="Poehlein A."/>
            <person name="Muehling M."/>
            <person name="Daniel R."/>
        </authorList>
    </citation>
    <scope>NUCLEOTIDE SEQUENCE</scope>
</reference>